<feature type="transmembrane region" description="Helical" evidence="1">
    <location>
        <begin position="38"/>
        <end position="58"/>
    </location>
</feature>
<evidence type="ECO:0000313" key="2">
    <source>
        <dbReference type="EMBL" id="MBC6009361.1"/>
    </source>
</evidence>
<feature type="transmembrane region" description="Helical" evidence="1">
    <location>
        <begin position="6"/>
        <end position="31"/>
    </location>
</feature>
<dbReference type="RefSeq" id="WP_187011889.1">
    <property type="nucleotide sequence ID" value="NZ_JACRWG010000009.1"/>
</dbReference>
<organism evidence="2 3">
    <name type="scientific">Catenibacterium faecis</name>
    <dbReference type="NCBI Taxonomy" id="2764323"/>
    <lineage>
        <taxon>Bacteria</taxon>
        <taxon>Bacillati</taxon>
        <taxon>Bacillota</taxon>
        <taxon>Erysipelotrichia</taxon>
        <taxon>Erysipelotrichales</taxon>
        <taxon>Coprobacillaceae</taxon>
        <taxon>Catenibacterium</taxon>
    </lineage>
</organism>
<dbReference type="Proteomes" id="UP000603474">
    <property type="component" value="Unassembled WGS sequence"/>
</dbReference>
<evidence type="ECO:0000256" key="1">
    <source>
        <dbReference type="SAM" id="Phobius"/>
    </source>
</evidence>
<dbReference type="EMBL" id="JACRWG010000009">
    <property type="protein sequence ID" value="MBC6009361.1"/>
    <property type="molecule type" value="Genomic_DNA"/>
</dbReference>
<keyword evidence="1" id="KW-0812">Transmembrane</keyword>
<keyword evidence="3" id="KW-1185">Reference proteome</keyword>
<feature type="transmembrane region" description="Helical" evidence="1">
    <location>
        <begin position="70"/>
        <end position="95"/>
    </location>
</feature>
<protein>
    <submittedName>
        <fullName evidence="2">Uncharacterized protein</fullName>
    </submittedName>
</protein>
<proteinExistence type="predicted"/>
<accession>A0ABR7K9H4</accession>
<gene>
    <name evidence="2" type="ORF">H8909_03730</name>
</gene>
<name>A0ABR7K9H4_9FIRM</name>
<keyword evidence="1" id="KW-0472">Membrane</keyword>
<evidence type="ECO:0000313" key="3">
    <source>
        <dbReference type="Proteomes" id="UP000603474"/>
    </source>
</evidence>
<keyword evidence="1" id="KW-1133">Transmembrane helix</keyword>
<sequence length="103" mass="11924">MMNFLLALYSSLLIKILPLLVVSLLLTFLLIKAKMPKIFYLLIGIESIAISVLHYSTVVTSISLYMEERVWIILFNMAILVGIYLMIPTLSIILYRVLRKRVY</sequence>
<comment type="caution">
    <text evidence="2">The sequence shown here is derived from an EMBL/GenBank/DDBJ whole genome shotgun (WGS) entry which is preliminary data.</text>
</comment>
<reference evidence="2 3" key="1">
    <citation type="submission" date="2020-08" db="EMBL/GenBank/DDBJ databases">
        <authorList>
            <person name="Liu C."/>
            <person name="Sun Q."/>
        </authorList>
    </citation>
    <scope>NUCLEOTIDE SEQUENCE [LARGE SCALE GENOMIC DNA]</scope>
    <source>
        <strain evidence="2 3">NSJ-22</strain>
    </source>
</reference>